<dbReference type="OrthoDB" id="6750918at2759"/>
<accession>A0A8S3XSX2</accession>
<dbReference type="PANTHER" id="PTHR21505:SF12">
    <property type="entry name" value="MADF DOMAIN-CONTAINING PROTEIN-RELATED"/>
    <property type="match status" value="1"/>
</dbReference>
<reference evidence="3" key="1">
    <citation type="submission" date="2021-04" db="EMBL/GenBank/DDBJ databases">
        <authorList>
            <person name="Tunstrom K."/>
        </authorList>
    </citation>
    <scope>NUCLEOTIDE SEQUENCE</scope>
</reference>
<sequence>MKWAESETLKLVELYGEFPCIWDISHRDYNDKNKRNAAYEYLIRAMSRENFGVSELKQKIKNLRCTYNQERMKIKKSQKSGSGSNQVYVPSLKWYYVMDTLLKFITRSTETQDNFEGTIQSEIAISENETEVSANAHDPQPSLVSINDSQEPQPVLHKILKIHSQRQFR</sequence>
<gene>
    <name evidence="3" type="ORF">PAPOLLO_LOCUS20981</name>
</gene>
<proteinExistence type="predicted"/>
<dbReference type="EMBL" id="CAJQZP010001297">
    <property type="protein sequence ID" value="CAG5036998.1"/>
    <property type="molecule type" value="Genomic_DNA"/>
</dbReference>
<dbReference type="SMART" id="SM00595">
    <property type="entry name" value="MADF"/>
    <property type="match status" value="1"/>
</dbReference>
<protein>
    <submittedName>
        <fullName evidence="3">(apollo) hypothetical protein</fullName>
    </submittedName>
</protein>
<evidence type="ECO:0000259" key="2">
    <source>
        <dbReference type="PROSITE" id="PS51029"/>
    </source>
</evidence>
<evidence type="ECO:0000256" key="1">
    <source>
        <dbReference type="SAM" id="MobiDB-lite"/>
    </source>
</evidence>
<dbReference type="AlphaFoldDB" id="A0A8S3XSX2"/>
<dbReference type="PROSITE" id="PS51029">
    <property type="entry name" value="MADF"/>
    <property type="match status" value="1"/>
</dbReference>
<keyword evidence="4" id="KW-1185">Reference proteome</keyword>
<dbReference type="Proteomes" id="UP000691718">
    <property type="component" value="Unassembled WGS sequence"/>
</dbReference>
<comment type="caution">
    <text evidence="3">The sequence shown here is derived from an EMBL/GenBank/DDBJ whole genome shotgun (WGS) entry which is preliminary data.</text>
</comment>
<dbReference type="Pfam" id="PF10545">
    <property type="entry name" value="MADF_DNA_bdg"/>
    <property type="match status" value="1"/>
</dbReference>
<organism evidence="3 4">
    <name type="scientific">Parnassius apollo</name>
    <name type="common">Apollo butterfly</name>
    <name type="synonym">Papilio apollo</name>
    <dbReference type="NCBI Taxonomy" id="110799"/>
    <lineage>
        <taxon>Eukaryota</taxon>
        <taxon>Metazoa</taxon>
        <taxon>Ecdysozoa</taxon>
        <taxon>Arthropoda</taxon>
        <taxon>Hexapoda</taxon>
        <taxon>Insecta</taxon>
        <taxon>Pterygota</taxon>
        <taxon>Neoptera</taxon>
        <taxon>Endopterygota</taxon>
        <taxon>Lepidoptera</taxon>
        <taxon>Glossata</taxon>
        <taxon>Ditrysia</taxon>
        <taxon>Papilionoidea</taxon>
        <taxon>Papilionidae</taxon>
        <taxon>Parnassiinae</taxon>
        <taxon>Parnassini</taxon>
        <taxon>Parnassius</taxon>
        <taxon>Parnassius</taxon>
    </lineage>
</organism>
<evidence type="ECO:0000313" key="4">
    <source>
        <dbReference type="Proteomes" id="UP000691718"/>
    </source>
</evidence>
<dbReference type="InterPro" id="IPR006578">
    <property type="entry name" value="MADF-dom"/>
</dbReference>
<evidence type="ECO:0000313" key="3">
    <source>
        <dbReference type="EMBL" id="CAG5036998.1"/>
    </source>
</evidence>
<dbReference type="PANTHER" id="PTHR21505">
    <property type="entry name" value="MADF DOMAIN-CONTAINING PROTEIN-RELATED"/>
    <property type="match status" value="1"/>
</dbReference>
<name>A0A8S3XSX2_PARAO</name>
<feature type="domain" description="MADF" evidence="2">
    <location>
        <begin position="10"/>
        <end position="100"/>
    </location>
</feature>
<feature type="region of interest" description="Disordered" evidence="1">
    <location>
        <begin position="130"/>
        <end position="149"/>
    </location>
</feature>